<keyword evidence="2" id="KW-1185">Reference proteome</keyword>
<dbReference type="OrthoDB" id="2999773at2759"/>
<reference evidence="1 2" key="1">
    <citation type="journal article" date="2015" name="Fungal Genet. Biol.">
        <title>Evolution of novel wood decay mechanisms in Agaricales revealed by the genome sequences of Fistulina hepatica and Cylindrobasidium torrendii.</title>
        <authorList>
            <person name="Floudas D."/>
            <person name="Held B.W."/>
            <person name="Riley R."/>
            <person name="Nagy L.G."/>
            <person name="Koehler G."/>
            <person name="Ransdell A.S."/>
            <person name="Younus H."/>
            <person name="Chow J."/>
            <person name="Chiniquy J."/>
            <person name="Lipzen A."/>
            <person name="Tritt A."/>
            <person name="Sun H."/>
            <person name="Haridas S."/>
            <person name="LaButti K."/>
            <person name="Ohm R.A."/>
            <person name="Kues U."/>
            <person name="Blanchette R.A."/>
            <person name="Grigoriev I.V."/>
            <person name="Minto R.E."/>
            <person name="Hibbett D.S."/>
        </authorList>
    </citation>
    <scope>NUCLEOTIDE SEQUENCE [LARGE SCALE GENOMIC DNA]</scope>
    <source>
        <strain evidence="1 2">ATCC 64428</strain>
    </source>
</reference>
<organism evidence="1 2">
    <name type="scientific">Fistulina hepatica ATCC 64428</name>
    <dbReference type="NCBI Taxonomy" id="1128425"/>
    <lineage>
        <taxon>Eukaryota</taxon>
        <taxon>Fungi</taxon>
        <taxon>Dikarya</taxon>
        <taxon>Basidiomycota</taxon>
        <taxon>Agaricomycotina</taxon>
        <taxon>Agaricomycetes</taxon>
        <taxon>Agaricomycetidae</taxon>
        <taxon>Agaricales</taxon>
        <taxon>Fistulinaceae</taxon>
        <taxon>Fistulina</taxon>
    </lineage>
</organism>
<dbReference type="AlphaFoldDB" id="A0A0D7AQC4"/>
<dbReference type="Proteomes" id="UP000054144">
    <property type="component" value="Unassembled WGS sequence"/>
</dbReference>
<sequence>MPSSVYIAREDADDDGKYHWKILVGSSEADIIWFDVVWSDKKSEGMKVRGNKRFIEEKSRGFIEAHFIGTLLKEDERRMQAIIYEETYRPQFTVEDHKAGRNCQTWAKEVVLRLSHEGFLLSDANSRAAALRIQASGKAARDPPMSTMNAPCQASSDCLPRVLIRHEGWCLSEHWLALPVGGVRTRRALQFVNLLDLLSYELTRDVDSRCNDYAGGRPLTHQFLFSLPADADIYAVTVSAVPRITIDGVPLLYGLYGNNVTSVLNC</sequence>
<proteinExistence type="predicted"/>
<name>A0A0D7AQC4_9AGAR</name>
<gene>
    <name evidence="1" type="ORF">FISHEDRAFT_55112</name>
</gene>
<dbReference type="EMBL" id="KN881613">
    <property type="protein sequence ID" value="KIY53526.1"/>
    <property type="molecule type" value="Genomic_DNA"/>
</dbReference>
<protein>
    <submittedName>
        <fullName evidence="1">Uncharacterized protein</fullName>
    </submittedName>
</protein>
<evidence type="ECO:0000313" key="1">
    <source>
        <dbReference type="EMBL" id="KIY53526.1"/>
    </source>
</evidence>
<dbReference type="Pfam" id="PF20174">
    <property type="entry name" value="DUF6540"/>
    <property type="match status" value="1"/>
</dbReference>
<accession>A0A0D7AQC4</accession>
<dbReference type="InterPro" id="IPR046670">
    <property type="entry name" value="DUF6540"/>
</dbReference>
<evidence type="ECO:0000313" key="2">
    <source>
        <dbReference type="Proteomes" id="UP000054144"/>
    </source>
</evidence>